<keyword evidence="8" id="KW-0732">Signal</keyword>
<dbReference type="SMART" id="SM00184">
    <property type="entry name" value="RING"/>
    <property type="match status" value="2"/>
</dbReference>
<dbReference type="Gene3D" id="3.30.40.10">
    <property type="entry name" value="Zinc/RING finger domain, C3HC4 (zinc finger)"/>
    <property type="match status" value="2"/>
</dbReference>
<evidence type="ECO:0000256" key="12">
    <source>
        <dbReference type="ARBA" id="ARBA00022989"/>
    </source>
</evidence>
<evidence type="ECO:0000256" key="2">
    <source>
        <dbReference type="ARBA" id="ARBA00004167"/>
    </source>
</evidence>
<keyword evidence="6 17" id="KW-0812">Transmembrane</keyword>
<dbReference type="InterPro" id="IPR025287">
    <property type="entry name" value="WAK_GUB"/>
</dbReference>
<dbReference type="EMBL" id="PKPP01008813">
    <property type="protein sequence ID" value="PWA49712.1"/>
    <property type="molecule type" value="Genomic_DNA"/>
</dbReference>
<dbReference type="Pfam" id="PF13639">
    <property type="entry name" value="zf-RING_2"/>
    <property type="match status" value="2"/>
</dbReference>
<dbReference type="OrthoDB" id="8062037at2759"/>
<feature type="transmembrane region" description="Helical" evidence="17">
    <location>
        <begin position="205"/>
        <end position="227"/>
    </location>
</feature>
<evidence type="ECO:0000256" key="5">
    <source>
        <dbReference type="ARBA" id="ARBA00022679"/>
    </source>
</evidence>
<dbReference type="EC" id="2.3.2.27" evidence="4"/>
<evidence type="ECO:0000313" key="19">
    <source>
        <dbReference type="EMBL" id="PWA49712.1"/>
    </source>
</evidence>
<dbReference type="STRING" id="35608.A0A2U1LL50"/>
<reference evidence="19 20" key="1">
    <citation type="journal article" date="2018" name="Mol. Plant">
        <title>The genome of Artemisia annua provides insight into the evolution of Asteraceae family and artemisinin biosynthesis.</title>
        <authorList>
            <person name="Shen Q."/>
            <person name="Zhang L."/>
            <person name="Liao Z."/>
            <person name="Wang S."/>
            <person name="Yan T."/>
            <person name="Shi P."/>
            <person name="Liu M."/>
            <person name="Fu X."/>
            <person name="Pan Q."/>
            <person name="Wang Y."/>
            <person name="Lv Z."/>
            <person name="Lu X."/>
            <person name="Zhang F."/>
            <person name="Jiang W."/>
            <person name="Ma Y."/>
            <person name="Chen M."/>
            <person name="Hao X."/>
            <person name="Li L."/>
            <person name="Tang Y."/>
            <person name="Lv G."/>
            <person name="Zhou Y."/>
            <person name="Sun X."/>
            <person name="Brodelius P.E."/>
            <person name="Rose J.K.C."/>
            <person name="Tang K."/>
        </authorList>
    </citation>
    <scope>NUCLEOTIDE SEQUENCE [LARGE SCALE GENOMIC DNA]</scope>
    <source>
        <strain evidence="20">cv. Huhao1</strain>
        <tissue evidence="19">Leaf</tissue>
    </source>
</reference>
<dbReference type="InterPro" id="IPR013083">
    <property type="entry name" value="Znf_RING/FYVE/PHD"/>
</dbReference>
<evidence type="ECO:0000256" key="7">
    <source>
        <dbReference type="ARBA" id="ARBA00022723"/>
    </source>
</evidence>
<keyword evidence="5" id="KW-0808">Transferase</keyword>
<evidence type="ECO:0000259" key="18">
    <source>
        <dbReference type="PROSITE" id="PS50089"/>
    </source>
</evidence>
<feature type="compositionally biased region" description="Low complexity" evidence="16">
    <location>
        <begin position="448"/>
        <end position="460"/>
    </location>
</feature>
<evidence type="ECO:0000256" key="3">
    <source>
        <dbReference type="ARBA" id="ARBA00004906"/>
    </source>
</evidence>
<feature type="domain" description="RING-type" evidence="18">
    <location>
        <begin position="284"/>
        <end position="326"/>
    </location>
</feature>
<name>A0A2U1LL50_ARTAN</name>
<evidence type="ECO:0000256" key="17">
    <source>
        <dbReference type="SAM" id="Phobius"/>
    </source>
</evidence>
<feature type="domain" description="RING-type" evidence="18">
    <location>
        <begin position="393"/>
        <end position="435"/>
    </location>
</feature>
<evidence type="ECO:0000256" key="9">
    <source>
        <dbReference type="ARBA" id="ARBA00022771"/>
    </source>
</evidence>
<keyword evidence="11" id="KW-0862">Zinc</keyword>
<accession>A0A2U1LL50</accession>
<organism evidence="19 20">
    <name type="scientific">Artemisia annua</name>
    <name type="common">Sweet wormwood</name>
    <dbReference type="NCBI Taxonomy" id="35608"/>
    <lineage>
        <taxon>Eukaryota</taxon>
        <taxon>Viridiplantae</taxon>
        <taxon>Streptophyta</taxon>
        <taxon>Embryophyta</taxon>
        <taxon>Tracheophyta</taxon>
        <taxon>Spermatophyta</taxon>
        <taxon>Magnoliopsida</taxon>
        <taxon>eudicotyledons</taxon>
        <taxon>Gunneridae</taxon>
        <taxon>Pentapetalae</taxon>
        <taxon>asterids</taxon>
        <taxon>campanulids</taxon>
        <taxon>Asterales</taxon>
        <taxon>Asteraceae</taxon>
        <taxon>Asteroideae</taxon>
        <taxon>Anthemideae</taxon>
        <taxon>Artemisiinae</taxon>
        <taxon>Artemisia</taxon>
    </lineage>
</organism>
<comment type="similarity">
    <text evidence="14">Belongs to the RING-type zinc finger family. ATL subfamily.</text>
</comment>
<dbReference type="InterPro" id="IPR001841">
    <property type="entry name" value="Znf_RING"/>
</dbReference>
<evidence type="ECO:0000256" key="4">
    <source>
        <dbReference type="ARBA" id="ARBA00012483"/>
    </source>
</evidence>
<evidence type="ECO:0000256" key="10">
    <source>
        <dbReference type="ARBA" id="ARBA00022786"/>
    </source>
</evidence>
<dbReference type="GO" id="GO:0030247">
    <property type="term" value="F:polysaccharide binding"/>
    <property type="evidence" value="ECO:0007669"/>
    <property type="project" value="InterPro"/>
</dbReference>
<evidence type="ECO:0000256" key="15">
    <source>
        <dbReference type="PROSITE-ProRule" id="PRU00175"/>
    </source>
</evidence>
<comment type="catalytic activity">
    <reaction evidence="1">
        <text>S-ubiquitinyl-[E2 ubiquitin-conjugating enzyme]-L-cysteine + [acceptor protein]-L-lysine = [E2 ubiquitin-conjugating enzyme]-L-cysteine + N(6)-ubiquitinyl-[acceptor protein]-L-lysine.</text>
        <dbReference type="EC" id="2.3.2.27"/>
    </reaction>
</comment>
<keyword evidence="12 17" id="KW-1133">Transmembrane helix</keyword>
<keyword evidence="13 17" id="KW-0472">Membrane</keyword>
<dbReference type="Proteomes" id="UP000245207">
    <property type="component" value="Unassembled WGS sequence"/>
</dbReference>
<dbReference type="GO" id="GO:0061630">
    <property type="term" value="F:ubiquitin protein ligase activity"/>
    <property type="evidence" value="ECO:0007669"/>
    <property type="project" value="UniProtKB-EC"/>
</dbReference>
<dbReference type="PROSITE" id="PS50089">
    <property type="entry name" value="ZF_RING_2"/>
    <property type="match status" value="2"/>
</dbReference>
<keyword evidence="20" id="KW-1185">Reference proteome</keyword>
<evidence type="ECO:0000256" key="13">
    <source>
        <dbReference type="ARBA" id="ARBA00023136"/>
    </source>
</evidence>
<gene>
    <name evidence="19" type="ORF">CTI12_AA479030</name>
</gene>
<dbReference type="GO" id="GO:0016020">
    <property type="term" value="C:membrane"/>
    <property type="evidence" value="ECO:0007669"/>
    <property type="project" value="UniProtKB-SubCell"/>
</dbReference>
<dbReference type="Pfam" id="PF13947">
    <property type="entry name" value="GUB_WAK_bind"/>
    <property type="match status" value="1"/>
</dbReference>
<feature type="region of interest" description="Disordered" evidence="16">
    <location>
        <begin position="438"/>
        <end position="460"/>
    </location>
</feature>
<evidence type="ECO:0000256" key="1">
    <source>
        <dbReference type="ARBA" id="ARBA00000900"/>
    </source>
</evidence>
<comment type="pathway">
    <text evidence="3">Protein modification; protein ubiquitination.</text>
</comment>
<feature type="compositionally biased region" description="Polar residues" evidence="16">
    <location>
        <begin position="438"/>
        <end position="447"/>
    </location>
</feature>
<evidence type="ECO:0000256" key="8">
    <source>
        <dbReference type="ARBA" id="ARBA00022729"/>
    </source>
</evidence>
<evidence type="ECO:0000313" key="20">
    <source>
        <dbReference type="Proteomes" id="UP000245207"/>
    </source>
</evidence>
<dbReference type="PANTHER" id="PTHR46279:SF31">
    <property type="entry name" value="RING-H2 FINGER PROTEIN ATL20-LIKE ISOFORM X1"/>
    <property type="match status" value="1"/>
</dbReference>
<comment type="subcellular location">
    <subcellularLocation>
        <location evidence="2">Membrane</location>
        <topology evidence="2">Single-pass membrane protein</topology>
    </subcellularLocation>
</comment>
<dbReference type="SUPFAM" id="SSF57850">
    <property type="entry name" value="RING/U-box"/>
    <property type="match status" value="2"/>
</dbReference>
<dbReference type="AlphaFoldDB" id="A0A2U1LL50"/>
<dbReference type="PANTHER" id="PTHR46279">
    <property type="entry name" value="RING/U-BOX SUPERFAMILY PROTEIN"/>
    <property type="match status" value="1"/>
</dbReference>
<keyword evidence="9 15" id="KW-0863">Zinc-finger</keyword>
<evidence type="ECO:0000256" key="16">
    <source>
        <dbReference type="SAM" id="MobiDB-lite"/>
    </source>
</evidence>
<dbReference type="CDD" id="cd16461">
    <property type="entry name" value="RING-H2_EL5-like"/>
    <property type="match status" value="2"/>
</dbReference>
<keyword evidence="10" id="KW-0833">Ubl conjugation pathway</keyword>
<evidence type="ECO:0000256" key="6">
    <source>
        <dbReference type="ARBA" id="ARBA00022692"/>
    </source>
</evidence>
<keyword evidence="7" id="KW-0479">Metal-binding</keyword>
<protein>
    <recommendedName>
        <fullName evidence="4">RING-type E3 ubiquitin transferase</fullName>
        <ecNumber evidence="4">2.3.2.27</ecNumber>
    </recommendedName>
</protein>
<dbReference type="GO" id="GO:0008270">
    <property type="term" value="F:zinc ion binding"/>
    <property type="evidence" value="ECO:0007669"/>
    <property type="project" value="UniProtKB-KW"/>
</dbReference>
<evidence type="ECO:0000256" key="11">
    <source>
        <dbReference type="ARBA" id="ARBA00022833"/>
    </source>
</evidence>
<evidence type="ECO:0000256" key="14">
    <source>
        <dbReference type="ARBA" id="ARBA00024209"/>
    </source>
</evidence>
<comment type="caution">
    <text evidence="19">The sequence shown here is derived from an EMBL/GenBank/DDBJ whole genome shotgun (WGS) entry which is preliminary data.</text>
</comment>
<sequence>MSAVQPSAARVDLKSGSLSVLWNDNHLFVDFPVLISHEITCNPAFCSLTGPQVRFPFRIVDRQPSQCGFPGFDLSCNEKNQTILKLPSFRSFIVRSISYAAQVINVDPDFCGPERLAGTHIAYSPFVYTFSESYTFYNCSSHNVSSGISTMPMISFPCLGSVNHSVFAIKTSWSLYTYIPPSCKEITRIWIPNNGYGGISRGAKYGLILGVGIPGLVFLIGLANYIIGKVGNYNQDQRQNIELLSNAITRRPPSTTGLDRSTIESYPRTVLGENCELPKDHGTCAICLSDYKPKDAVRTIPECNHYFHADCIDEWLKLNVTCPVCRKSPQSSSLVTPSSSVSSSIPRGAKYGIIVAITPQPPSTTGLDRPTIESYPKILLGESCKLLNADATCTICLSDYKPKEEVRSIPDCNHYFHVDCIDEWLKLNATCPVCRNSPESSSLVTPCSSMSSNSSDTTNSSHTANQQYNFDMSFVHIAMYKNKSFYVIWV</sequence>
<proteinExistence type="inferred from homology"/>
<dbReference type="InterPro" id="IPR046948">
    <property type="entry name" value="ATL20-22-like"/>
</dbReference>